<feature type="domain" description="Peptidase C14 caspase" evidence="4">
    <location>
        <begin position="4"/>
        <end position="95"/>
    </location>
</feature>
<dbReference type="AlphaFoldDB" id="A0A0C9TJH7"/>
<dbReference type="Pfam" id="PF00656">
    <property type="entry name" value="Peptidase_C14"/>
    <property type="match status" value="1"/>
</dbReference>
<comment type="similarity">
    <text evidence="1">Belongs to the peptidase C14B family.</text>
</comment>
<evidence type="ECO:0000256" key="1">
    <source>
        <dbReference type="ARBA" id="ARBA00009005"/>
    </source>
</evidence>
<feature type="non-terminal residue" evidence="5">
    <location>
        <position position="133"/>
    </location>
</feature>
<dbReference type="Gene3D" id="3.40.50.1460">
    <property type="match status" value="1"/>
</dbReference>
<dbReference type="PANTHER" id="PTHR48104:SF30">
    <property type="entry name" value="METACASPASE-1"/>
    <property type="match status" value="1"/>
</dbReference>
<dbReference type="PANTHER" id="PTHR48104">
    <property type="entry name" value="METACASPASE-4"/>
    <property type="match status" value="1"/>
</dbReference>
<evidence type="ECO:0000256" key="2">
    <source>
        <dbReference type="ARBA" id="ARBA00022703"/>
    </source>
</evidence>
<gene>
    <name evidence="5" type="ORF">M422DRAFT_81642</name>
</gene>
<keyword evidence="3" id="KW-0645">Protease</keyword>
<sequence length="133" mass="15083">RNIFALIIGINIYADAWLKLKGCVADANAIRDYFAQDLHVPAENIRILLDHQATRSRMLEELLAFQTDPRIAKGDSIVVYYAGHGTEAVSPPGWEDTTDRDRIMMIVPHDFTISEDIEPIYGIPYRTMDALLH</sequence>
<reference evidence="5 6" key="1">
    <citation type="submission" date="2014-06" db="EMBL/GenBank/DDBJ databases">
        <title>Evolutionary Origins and Diversification of the Mycorrhizal Mutualists.</title>
        <authorList>
            <consortium name="DOE Joint Genome Institute"/>
            <consortium name="Mycorrhizal Genomics Consortium"/>
            <person name="Kohler A."/>
            <person name="Kuo A."/>
            <person name="Nagy L.G."/>
            <person name="Floudas D."/>
            <person name="Copeland A."/>
            <person name="Barry K.W."/>
            <person name="Cichocki N."/>
            <person name="Veneault-Fourrey C."/>
            <person name="LaButti K."/>
            <person name="Lindquist E.A."/>
            <person name="Lipzen A."/>
            <person name="Lundell T."/>
            <person name="Morin E."/>
            <person name="Murat C."/>
            <person name="Riley R."/>
            <person name="Ohm R."/>
            <person name="Sun H."/>
            <person name="Tunlid A."/>
            <person name="Henrissat B."/>
            <person name="Grigoriev I.V."/>
            <person name="Hibbett D.S."/>
            <person name="Martin F."/>
        </authorList>
    </citation>
    <scope>NUCLEOTIDE SEQUENCE [LARGE SCALE GENOMIC DNA]</scope>
    <source>
        <strain evidence="5 6">SS14</strain>
    </source>
</reference>
<keyword evidence="3" id="KW-0378">Hydrolase</keyword>
<dbReference type="GO" id="GO:0004197">
    <property type="term" value="F:cysteine-type endopeptidase activity"/>
    <property type="evidence" value="ECO:0007669"/>
    <property type="project" value="InterPro"/>
</dbReference>
<evidence type="ECO:0000256" key="3">
    <source>
        <dbReference type="ARBA" id="ARBA00022807"/>
    </source>
</evidence>
<accession>A0A0C9TJH7</accession>
<evidence type="ECO:0000313" key="5">
    <source>
        <dbReference type="EMBL" id="KIJ29773.1"/>
    </source>
</evidence>
<keyword evidence="2" id="KW-0053">Apoptosis</keyword>
<keyword evidence="3" id="KW-0788">Thiol protease</keyword>
<dbReference type="InterPro" id="IPR050452">
    <property type="entry name" value="Metacaspase"/>
</dbReference>
<keyword evidence="6" id="KW-1185">Reference proteome</keyword>
<dbReference type="OrthoDB" id="10255174at2759"/>
<evidence type="ECO:0000313" key="6">
    <source>
        <dbReference type="Proteomes" id="UP000054279"/>
    </source>
</evidence>
<dbReference type="Proteomes" id="UP000054279">
    <property type="component" value="Unassembled WGS sequence"/>
</dbReference>
<dbReference type="EMBL" id="KN837275">
    <property type="protein sequence ID" value="KIJ29773.1"/>
    <property type="molecule type" value="Genomic_DNA"/>
</dbReference>
<name>A0A0C9TJH7_SPHS4</name>
<dbReference type="SUPFAM" id="SSF52129">
    <property type="entry name" value="Caspase-like"/>
    <property type="match status" value="1"/>
</dbReference>
<protein>
    <recommendedName>
        <fullName evidence="4">Peptidase C14 caspase domain-containing protein</fullName>
    </recommendedName>
</protein>
<dbReference type="HOGENOM" id="CLU_094659_1_0_1"/>
<proteinExistence type="inferred from homology"/>
<dbReference type="InterPro" id="IPR029030">
    <property type="entry name" value="Caspase-like_dom_sf"/>
</dbReference>
<dbReference type="GO" id="GO:0005737">
    <property type="term" value="C:cytoplasm"/>
    <property type="evidence" value="ECO:0007669"/>
    <property type="project" value="TreeGrafter"/>
</dbReference>
<dbReference type="GO" id="GO:0006915">
    <property type="term" value="P:apoptotic process"/>
    <property type="evidence" value="ECO:0007669"/>
    <property type="project" value="UniProtKB-KW"/>
</dbReference>
<dbReference type="GO" id="GO:0006508">
    <property type="term" value="P:proteolysis"/>
    <property type="evidence" value="ECO:0007669"/>
    <property type="project" value="InterPro"/>
</dbReference>
<evidence type="ECO:0000259" key="4">
    <source>
        <dbReference type="Pfam" id="PF00656"/>
    </source>
</evidence>
<feature type="non-terminal residue" evidence="5">
    <location>
        <position position="1"/>
    </location>
</feature>
<dbReference type="InterPro" id="IPR011600">
    <property type="entry name" value="Pept_C14_caspase"/>
</dbReference>
<organism evidence="5 6">
    <name type="scientific">Sphaerobolus stellatus (strain SS14)</name>
    <dbReference type="NCBI Taxonomy" id="990650"/>
    <lineage>
        <taxon>Eukaryota</taxon>
        <taxon>Fungi</taxon>
        <taxon>Dikarya</taxon>
        <taxon>Basidiomycota</taxon>
        <taxon>Agaricomycotina</taxon>
        <taxon>Agaricomycetes</taxon>
        <taxon>Phallomycetidae</taxon>
        <taxon>Geastrales</taxon>
        <taxon>Sphaerobolaceae</taxon>
        <taxon>Sphaerobolus</taxon>
    </lineage>
</organism>